<dbReference type="SFLD" id="SFLDG01129">
    <property type="entry name" value="C1.5:_HAD__Beta-PGM__Phosphata"/>
    <property type="match status" value="1"/>
</dbReference>
<sequence>MIKAITFDLDGVYFPEEGKKGFHKRLTELVGDESKVVHALYKSPEMLKLVTDELSEIEFTDWLNSYLGTEFTVDSLGEFWTRDYSINDEVSRYIKSARTAGYICCTCSNNNRIRVSALQNKFNFLDEFDVKIFSYEYNAVKPEAKIYRALLEEAGVAADELVYSDDNPARLDGAIQLGINTFVYENFQQFQTELSKLKVEVI</sequence>
<keyword evidence="1" id="KW-0378">Hydrolase</keyword>
<dbReference type="Proteomes" id="UP000783287">
    <property type="component" value="Unassembled WGS sequence"/>
</dbReference>
<evidence type="ECO:0000313" key="2">
    <source>
        <dbReference type="Proteomes" id="UP000783287"/>
    </source>
</evidence>
<dbReference type="Gene3D" id="1.10.150.240">
    <property type="entry name" value="Putative phosphatase, domain 2"/>
    <property type="match status" value="1"/>
</dbReference>
<dbReference type="GO" id="GO:0016787">
    <property type="term" value="F:hydrolase activity"/>
    <property type="evidence" value="ECO:0007669"/>
    <property type="project" value="UniProtKB-KW"/>
</dbReference>
<dbReference type="PANTHER" id="PTHR43611:SF3">
    <property type="entry name" value="FLAVIN MONONUCLEOTIDE HYDROLASE 1, CHLOROPLATIC"/>
    <property type="match status" value="1"/>
</dbReference>
<gene>
    <name evidence="1" type="ORF">KC909_03410</name>
</gene>
<accession>A0A955L634</accession>
<dbReference type="Gene3D" id="3.40.50.1000">
    <property type="entry name" value="HAD superfamily/HAD-like"/>
    <property type="match status" value="1"/>
</dbReference>
<dbReference type="InterPro" id="IPR023214">
    <property type="entry name" value="HAD_sf"/>
</dbReference>
<reference evidence="1" key="1">
    <citation type="submission" date="2020-04" db="EMBL/GenBank/DDBJ databases">
        <authorList>
            <person name="Zhang T."/>
        </authorList>
    </citation>
    <scope>NUCLEOTIDE SEQUENCE</scope>
    <source>
        <strain evidence="1">HKST-UBA14</strain>
    </source>
</reference>
<reference evidence="1" key="2">
    <citation type="journal article" date="2021" name="Microbiome">
        <title>Successional dynamics and alternative stable states in a saline activated sludge microbial community over 9 years.</title>
        <authorList>
            <person name="Wang Y."/>
            <person name="Ye J."/>
            <person name="Ju F."/>
            <person name="Liu L."/>
            <person name="Boyd J.A."/>
            <person name="Deng Y."/>
            <person name="Parks D.H."/>
            <person name="Jiang X."/>
            <person name="Yin X."/>
            <person name="Woodcroft B.J."/>
            <person name="Tyson G.W."/>
            <person name="Hugenholtz P."/>
            <person name="Polz M.F."/>
            <person name="Zhang T."/>
        </authorList>
    </citation>
    <scope>NUCLEOTIDE SEQUENCE</scope>
    <source>
        <strain evidence="1">HKST-UBA14</strain>
    </source>
</reference>
<protein>
    <submittedName>
        <fullName evidence="1">HAD-IA family hydrolase</fullName>
    </submittedName>
</protein>
<dbReference type="InterPro" id="IPR036412">
    <property type="entry name" value="HAD-like_sf"/>
</dbReference>
<dbReference type="InterPro" id="IPR006439">
    <property type="entry name" value="HAD-SF_hydro_IA"/>
</dbReference>
<organism evidence="1 2">
    <name type="scientific">Candidatus Dojkabacteria bacterium</name>
    <dbReference type="NCBI Taxonomy" id="2099670"/>
    <lineage>
        <taxon>Bacteria</taxon>
        <taxon>Candidatus Dojkabacteria</taxon>
    </lineage>
</organism>
<dbReference type="SUPFAM" id="SSF56784">
    <property type="entry name" value="HAD-like"/>
    <property type="match status" value="1"/>
</dbReference>
<comment type="caution">
    <text evidence="1">The sequence shown here is derived from an EMBL/GenBank/DDBJ whole genome shotgun (WGS) entry which is preliminary data.</text>
</comment>
<dbReference type="PRINTS" id="PR00413">
    <property type="entry name" value="HADHALOGNASE"/>
</dbReference>
<evidence type="ECO:0000313" key="1">
    <source>
        <dbReference type="EMBL" id="MCA9383386.1"/>
    </source>
</evidence>
<name>A0A955L634_9BACT</name>
<dbReference type="InterPro" id="IPR023198">
    <property type="entry name" value="PGP-like_dom2"/>
</dbReference>
<dbReference type="Pfam" id="PF00702">
    <property type="entry name" value="Hydrolase"/>
    <property type="match status" value="1"/>
</dbReference>
<dbReference type="NCBIfam" id="TIGR01509">
    <property type="entry name" value="HAD-SF-IA-v3"/>
    <property type="match status" value="1"/>
</dbReference>
<dbReference type="SFLD" id="SFLDS00003">
    <property type="entry name" value="Haloacid_Dehalogenase"/>
    <property type="match status" value="1"/>
</dbReference>
<dbReference type="AlphaFoldDB" id="A0A955L634"/>
<proteinExistence type="predicted"/>
<dbReference type="PANTHER" id="PTHR43611">
    <property type="entry name" value="ALPHA-D-GLUCOSE 1-PHOSPHATE PHOSPHATASE"/>
    <property type="match status" value="1"/>
</dbReference>
<dbReference type="EMBL" id="JAGQLK010000063">
    <property type="protein sequence ID" value="MCA9383386.1"/>
    <property type="molecule type" value="Genomic_DNA"/>
</dbReference>